<proteinExistence type="predicted"/>
<dbReference type="Gene3D" id="1.20.120.680">
    <property type="entry name" value="Formiminotetrahydrofolate cyclodeaminase monomer, up-and-down helical bundle"/>
    <property type="match status" value="1"/>
</dbReference>
<name>A0A383EEY0_9ZZZZ</name>
<dbReference type="InterPro" id="IPR007044">
    <property type="entry name" value="Cyclodeamin/CycHdrlase"/>
</dbReference>
<dbReference type="SUPFAM" id="SSF101262">
    <property type="entry name" value="Methenyltetrahydrofolate cyclohydrolase-like"/>
    <property type="match status" value="1"/>
</dbReference>
<evidence type="ECO:0000313" key="2">
    <source>
        <dbReference type="EMBL" id="SVE54895.1"/>
    </source>
</evidence>
<dbReference type="EMBL" id="UINC01225023">
    <property type="protein sequence ID" value="SVE54895.1"/>
    <property type="molecule type" value="Genomic_DNA"/>
</dbReference>
<accession>A0A383EEY0</accession>
<feature type="domain" description="Cyclodeaminase/cyclohydrolase" evidence="1">
    <location>
        <begin position="25"/>
        <end position="204"/>
    </location>
</feature>
<dbReference type="Pfam" id="PF04961">
    <property type="entry name" value="FTCD_C"/>
    <property type="match status" value="1"/>
</dbReference>
<dbReference type="InterPro" id="IPR036178">
    <property type="entry name" value="Formintransfe-cycloase-like_sf"/>
</dbReference>
<sequence>PFNSEEKIIEYRIIDSLDTLVSMKINDFADELSSNSSAPGGGSVSALAGALGASLSSMVANLTFGKKKWDSIYEEMCEISEESQILKDRLLILIDSDTNAFNNVLEAYRLTAKTKDLEIYKKKAILEAMKGAVEIPFNILECCYKILECVSRVIKAGNPNAISDAGVAAEMAYAGVRGALLNIEINLKEINDKNYCKKIRRKSNQILLHAENKLFNIREIVLKKIND</sequence>
<feature type="non-terminal residue" evidence="2">
    <location>
        <position position="1"/>
    </location>
</feature>
<dbReference type="AlphaFoldDB" id="A0A383EEY0"/>
<evidence type="ECO:0000259" key="1">
    <source>
        <dbReference type="Pfam" id="PF04961"/>
    </source>
</evidence>
<dbReference type="GO" id="GO:0003824">
    <property type="term" value="F:catalytic activity"/>
    <property type="evidence" value="ECO:0007669"/>
    <property type="project" value="InterPro"/>
</dbReference>
<organism evidence="2">
    <name type="scientific">marine metagenome</name>
    <dbReference type="NCBI Taxonomy" id="408172"/>
    <lineage>
        <taxon>unclassified sequences</taxon>
        <taxon>metagenomes</taxon>
        <taxon>ecological metagenomes</taxon>
    </lineage>
</organism>
<reference evidence="2" key="1">
    <citation type="submission" date="2018-05" db="EMBL/GenBank/DDBJ databases">
        <authorList>
            <person name="Lanie J.A."/>
            <person name="Ng W.-L."/>
            <person name="Kazmierczak K.M."/>
            <person name="Andrzejewski T.M."/>
            <person name="Davidsen T.M."/>
            <person name="Wayne K.J."/>
            <person name="Tettelin H."/>
            <person name="Glass J.I."/>
            <person name="Rusch D."/>
            <person name="Podicherti R."/>
            <person name="Tsui H.-C.T."/>
            <person name="Winkler M.E."/>
        </authorList>
    </citation>
    <scope>NUCLEOTIDE SEQUENCE</scope>
</reference>
<protein>
    <recommendedName>
        <fullName evidence="1">Cyclodeaminase/cyclohydrolase domain-containing protein</fullName>
    </recommendedName>
</protein>
<gene>
    <name evidence="2" type="ORF">METZ01_LOCUS507749</name>
</gene>